<dbReference type="AlphaFoldDB" id="A0A1B8ZUQ3"/>
<organism evidence="4 5">
    <name type="scientific">Chryseobacterium arthrosphaerae</name>
    <dbReference type="NCBI Taxonomy" id="651561"/>
    <lineage>
        <taxon>Bacteria</taxon>
        <taxon>Pseudomonadati</taxon>
        <taxon>Bacteroidota</taxon>
        <taxon>Flavobacteriia</taxon>
        <taxon>Flavobacteriales</taxon>
        <taxon>Weeksellaceae</taxon>
        <taxon>Chryseobacterium group</taxon>
        <taxon>Chryseobacterium</taxon>
    </lineage>
</organism>
<reference evidence="5" key="1">
    <citation type="submission" date="2016-07" db="EMBL/GenBank/DDBJ databases">
        <authorList>
            <person name="Florea S."/>
            <person name="Webb J.S."/>
            <person name="Jaromczyk J."/>
            <person name="Schardl C.L."/>
        </authorList>
    </citation>
    <scope>NUCLEOTIDE SEQUENCE [LARGE SCALE GENOMIC DNA]</scope>
    <source>
        <strain evidence="5">CC-VM-7</strain>
    </source>
</reference>
<feature type="transmembrane region" description="Helical" evidence="2">
    <location>
        <begin position="12"/>
        <end position="32"/>
    </location>
</feature>
<feature type="transmembrane region" description="Helical" evidence="2">
    <location>
        <begin position="209"/>
        <end position="228"/>
    </location>
</feature>
<dbReference type="RefSeq" id="WP_065399264.1">
    <property type="nucleotide sequence ID" value="NZ_MAYG01000001.1"/>
</dbReference>
<evidence type="ECO:0000313" key="5">
    <source>
        <dbReference type="Proteomes" id="UP000093432"/>
    </source>
</evidence>
<dbReference type="PANTHER" id="PTHR47216:SF4">
    <property type="entry name" value="OS01G0859400 PROTEIN"/>
    <property type="match status" value="1"/>
</dbReference>
<dbReference type="GO" id="GO:0016787">
    <property type="term" value="F:hydrolase activity"/>
    <property type="evidence" value="ECO:0007669"/>
    <property type="project" value="UniProtKB-KW"/>
</dbReference>
<feature type="transmembrane region" description="Helical" evidence="2">
    <location>
        <begin position="131"/>
        <end position="149"/>
    </location>
</feature>
<protein>
    <recommendedName>
        <fullName evidence="3">Tyrosine specific protein phosphatases domain-containing protein</fullName>
    </recommendedName>
</protein>
<keyword evidence="2" id="KW-0472">Membrane</keyword>
<name>A0A1B8ZUQ3_9FLAO</name>
<dbReference type="SUPFAM" id="SSF52799">
    <property type="entry name" value="(Phosphotyrosine protein) phosphatases II"/>
    <property type="match status" value="1"/>
</dbReference>
<dbReference type="InterPro" id="IPR026841">
    <property type="entry name" value="Aur1/Ipt1"/>
</dbReference>
<feature type="transmembrane region" description="Helical" evidence="2">
    <location>
        <begin position="273"/>
        <end position="290"/>
    </location>
</feature>
<dbReference type="InterPro" id="IPR020422">
    <property type="entry name" value="TYR_PHOSPHATASE_DUAL_dom"/>
</dbReference>
<gene>
    <name evidence="4" type="ORF">BBI00_13560</name>
</gene>
<evidence type="ECO:0000313" key="4">
    <source>
        <dbReference type="EMBL" id="OCA75294.1"/>
    </source>
</evidence>
<dbReference type="OrthoDB" id="256494at2"/>
<dbReference type="InterPro" id="IPR016130">
    <property type="entry name" value="Tyr_Pase_AS"/>
</dbReference>
<feature type="transmembrane region" description="Helical" evidence="2">
    <location>
        <begin position="181"/>
        <end position="197"/>
    </location>
</feature>
<dbReference type="PROSITE" id="PS50056">
    <property type="entry name" value="TYR_PHOSPHATASE_2"/>
    <property type="match status" value="1"/>
</dbReference>
<dbReference type="InterPro" id="IPR029021">
    <property type="entry name" value="Prot-tyrosine_phosphatase-like"/>
</dbReference>
<keyword evidence="1" id="KW-0378">Hydrolase</keyword>
<accession>A0A1B8ZUQ3</accession>
<dbReference type="STRING" id="651561.BBI00_13560"/>
<keyword evidence="2" id="KW-1133">Transmembrane helix</keyword>
<evidence type="ECO:0000259" key="3">
    <source>
        <dbReference type="PROSITE" id="PS50056"/>
    </source>
</evidence>
<feature type="transmembrane region" description="Helical" evidence="2">
    <location>
        <begin position="158"/>
        <end position="175"/>
    </location>
</feature>
<comment type="caution">
    <text evidence="4">The sequence shown here is derived from an EMBL/GenBank/DDBJ whole genome shotgun (WGS) entry which is preliminary data.</text>
</comment>
<dbReference type="CDD" id="cd03386">
    <property type="entry name" value="PAP2_Aur1_like"/>
    <property type="match status" value="1"/>
</dbReference>
<proteinExistence type="predicted"/>
<sequence length="433" mass="50472">MDEKRLTIQQRIYAFLLCTIVFAVVYNGSARYLSNLEEIPSFVFGFERTAPFIPWTIIPYMTSGVFFCLVFFLCRNKEELKVLTQRMLFVTVTAGIGFLLFPLKFSLLKPETGNSIFGYSFRFLKTFDSPFNQAPSLHIAYAFIFWSVFRNLKKGRTLVMIWLILLGISTLTTYQHHSIDLITGSILAHLCFILFPYRKNDFLYRNDQVANVYFLSGWIMILAALLLNEFSGKFWLFLLWPALMSLGVGFQYQKNNIYFLKDRKGNISWAKKAFYAPYLFIYWIFWKFFIKNKIPVEILPGIYISSRPDAEVLKNFGITDIHSVYDLSAEMEEIQALKKQSIYHSVPFLDIGYLEVSTVKKLITDITKSYTQLPENRKILIHCTMGFTRSSVIGILVMKNILSLPLEEAINTMKTINKDMVIHSYLRDFLKKF</sequence>
<dbReference type="Pfam" id="PF14378">
    <property type="entry name" value="PAP2_3"/>
    <property type="match status" value="1"/>
</dbReference>
<dbReference type="Proteomes" id="UP000093432">
    <property type="component" value="Unassembled WGS sequence"/>
</dbReference>
<feature type="transmembrane region" description="Helical" evidence="2">
    <location>
        <begin position="52"/>
        <end position="74"/>
    </location>
</feature>
<dbReference type="SMART" id="SM00195">
    <property type="entry name" value="DSPc"/>
    <property type="match status" value="1"/>
</dbReference>
<evidence type="ECO:0000256" key="2">
    <source>
        <dbReference type="SAM" id="Phobius"/>
    </source>
</evidence>
<dbReference type="PROSITE" id="PS00383">
    <property type="entry name" value="TYR_PHOSPHATASE_1"/>
    <property type="match status" value="1"/>
</dbReference>
<dbReference type="Gene3D" id="3.90.190.10">
    <property type="entry name" value="Protein tyrosine phosphatase superfamily"/>
    <property type="match status" value="1"/>
</dbReference>
<feature type="domain" description="Tyrosine specific protein phosphatases" evidence="3">
    <location>
        <begin position="360"/>
        <end position="421"/>
    </location>
</feature>
<feature type="transmembrane region" description="Helical" evidence="2">
    <location>
        <begin position="86"/>
        <end position="105"/>
    </location>
</feature>
<dbReference type="PANTHER" id="PTHR47216">
    <property type="match status" value="1"/>
</dbReference>
<evidence type="ECO:0000256" key="1">
    <source>
        <dbReference type="ARBA" id="ARBA00022801"/>
    </source>
</evidence>
<dbReference type="InterPro" id="IPR000387">
    <property type="entry name" value="Tyr_Pase_dom"/>
</dbReference>
<dbReference type="EMBL" id="MAYG01000001">
    <property type="protein sequence ID" value="OCA75294.1"/>
    <property type="molecule type" value="Genomic_DNA"/>
</dbReference>
<feature type="transmembrane region" description="Helical" evidence="2">
    <location>
        <begin position="234"/>
        <end position="252"/>
    </location>
</feature>
<dbReference type="GO" id="GO:0016020">
    <property type="term" value="C:membrane"/>
    <property type="evidence" value="ECO:0007669"/>
    <property type="project" value="UniProtKB-SubCell"/>
</dbReference>
<keyword evidence="2" id="KW-0812">Transmembrane</keyword>